<reference evidence="2" key="1">
    <citation type="journal article" date="2002" name="Nucleic Acids Res.">
        <title>Engineered viruses to select genes encoding secreted and membrane-bound proteins in mammalian cells.</title>
        <authorList>
            <person name="Moffatt P."/>
            <person name="Salois P."/>
            <person name="Gaumond M.H."/>
            <person name="St-Amant N."/>
            <person name="Godin E."/>
            <person name="Lanctot C."/>
        </authorList>
    </citation>
    <scope>NUCLEOTIDE SEQUENCE</scope>
    <source>
        <strain evidence="2">CD-1</strain>
    </source>
</reference>
<keyword evidence="1" id="KW-0812">Transmembrane</keyword>
<feature type="non-terminal residue" evidence="2">
    <location>
        <position position="52"/>
    </location>
</feature>
<sequence length="52" mass="5650">MGALQNVSRFFFLVTFMFGDAIFTLPSSTIRSGFAPYATAMAINLTQQLASP</sequence>
<evidence type="ECO:0000256" key="1">
    <source>
        <dbReference type="SAM" id="Phobius"/>
    </source>
</evidence>
<protein>
    <submittedName>
        <fullName evidence="2">Ca155-c2-neg228 protein</fullName>
    </submittedName>
</protein>
<feature type="transmembrane region" description="Helical" evidence="1">
    <location>
        <begin position="6"/>
        <end position="25"/>
    </location>
</feature>
<proteinExistence type="evidence at transcript level"/>
<keyword evidence="1" id="KW-1133">Transmembrane helix</keyword>
<dbReference type="EMBL" id="AY100451">
    <property type="protein sequence ID" value="AAM47509.1"/>
    <property type="molecule type" value="mRNA"/>
</dbReference>
<keyword evidence="1" id="KW-0472">Membrane</keyword>
<name>Q8K3I1_MOUSE</name>
<organism evidence="2">
    <name type="scientific">Mus musculus</name>
    <name type="common">Mouse</name>
    <dbReference type="NCBI Taxonomy" id="10090"/>
    <lineage>
        <taxon>Eukaryota</taxon>
        <taxon>Metazoa</taxon>
        <taxon>Chordata</taxon>
        <taxon>Craniata</taxon>
        <taxon>Vertebrata</taxon>
        <taxon>Euteleostomi</taxon>
        <taxon>Mammalia</taxon>
        <taxon>Eutheria</taxon>
        <taxon>Euarchontoglires</taxon>
        <taxon>Glires</taxon>
        <taxon>Rodentia</taxon>
        <taxon>Myomorpha</taxon>
        <taxon>Muroidea</taxon>
        <taxon>Muridae</taxon>
        <taxon>Murinae</taxon>
        <taxon>Mus</taxon>
        <taxon>Mus</taxon>
    </lineage>
</organism>
<evidence type="ECO:0000313" key="2">
    <source>
        <dbReference type="EMBL" id="AAM47509.1"/>
    </source>
</evidence>
<dbReference type="AlphaFoldDB" id="Q8K3I1"/>
<accession>Q8K3I1</accession>